<dbReference type="SUPFAM" id="SSF81321">
    <property type="entry name" value="Family A G protein-coupled receptor-like"/>
    <property type="match status" value="1"/>
</dbReference>
<dbReference type="PROSITE" id="PS50262">
    <property type="entry name" value="G_PROTEIN_RECEP_F1_2"/>
    <property type="match status" value="1"/>
</dbReference>
<keyword evidence="9 15" id="KW-0472">Membrane</keyword>
<keyword evidence="4 15" id="KW-0716">Sensory transduction</keyword>
<feature type="domain" description="G-protein coupled receptors family 1 profile" evidence="16">
    <location>
        <begin position="41"/>
        <end position="290"/>
    </location>
</feature>
<name>A0A8T2K0B4_9PIPI</name>
<protein>
    <recommendedName>
        <fullName evidence="15">Olfactory receptor</fullName>
    </recommendedName>
</protein>
<evidence type="ECO:0000256" key="3">
    <source>
        <dbReference type="ARBA" id="ARBA00022475"/>
    </source>
</evidence>
<evidence type="ECO:0000256" key="7">
    <source>
        <dbReference type="ARBA" id="ARBA00022989"/>
    </source>
</evidence>
<dbReference type="InterPro" id="IPR000725">
    <property type="entry name" value="Olfact_rcpt"/>
</dbReference>
<evidence type="ECO:0000256" key="1">
    <source>
        <dbReference type="ARBA" id="ARBA00004651"/>
    </source>
</evidence>
<dbReference type="PANTHER" id="PTHR24242:SF387">
    <property type="entry name" value="OLFACTORY RECEPTOR"/>
    <property type="match status" value="1"/>
</dbReference>
<evidence type="ECO:0000256" key="12">
    <source>
        <dbReference type="ARBA" id="ARBA00023180"/>
    </source>
</evidence>
<comment type="similarity">
    <text evidence="2 14">Belongs to the G-protein coupled receptor 1 family.</text>
</comment>
<evidence type="ECO:0000256" key="15">
    <source>
        <dbReference type="RuleBase" id="RU363047"/>
    </source>
</evidence>
<evidence type="ECO:0000259" key="16">
    <source>
        <dbReference type="PROSITE" id="PS50262"/>
    </source>
</evidence>
<comment type="caution">
    <text evidence="17">The sequence shown here is derived from an EMBL/GenBank/DDBJ whole genome shotgun (WGS) entry which is preliminary data.</text>
</comment>
<sequence>MRTENTTRFPLVLLLGFQVDPIFKIPIMIPMCILYILTVTGNLLITALVQLSQNLKYPMFFFLSHLSLCDIVLTTSIVPNMLHVIQCGGITITIALCTTQFQFFATAVASECLLLAVMSYDRYLAICNPLRYTSIMDNQCCLWLVTSCWFSSFTASLGAVIMINRLEFCHQNIINNFFCDFWPILKLSCSDTFAVEMEQMLIGFPLVVFPVVFICVTYIYISTSIFRISSSSGRQKAFSTCSSHLTVVCIFFGTMIANYFVPSTRNSIKLDKLISLFYTVITPLLNPIIYSLRNLEIRVAFEKLVIAMKLKSTNLNYFKKLNLKP</sequence>
<keyword evidence="6 15" id="KW-0552">Olfaction</keyword>
<feature type="transmembrane region" description="Helical" evidence="15">
    <location>
        <begin position="273"/>
        <end position="292"/>
    </location>
</feature>
<dbReference type="FunFam" id="1.20.1070.10:FF:000010">
    <property type="entry name" value="Olfactory receptor"/>
    <property type="match status" value="1"/>
</dbReference>
<dbReference type="GO" id="GO:0004930">
    <property type="term" value="F:G protein-coupled receptor activity"/>
    <property type="evidence" value="ECO:0007669"/>
    <property type="project" value="UniProtKB-KW"/>
</dbReference>
<dbReference type="InterPro" id="IPR017452">
    <property type="entry name" value="GPCR_Rhodpsn_7TM"/>
</dbReference>
<gene>
    <name evidence="17" type="ORF">GDO86_016418</name>
</gene>
<accession>A0A8T2K0B4</accession>
<dbReference type="GO" id="GO:0004984">
    <property type="term" value="F:olfactory receptor activity"/>
    <property type="evidence" value="ECO:0007669"/>
    <property type="project" value="InterPro"/>
</dbReference>
<dbReference type="PRINTS" id="PR00237">
    <property type="entry name" value="GPCRRHODOPSN"/>
</dbReference>
<evidence type="ECO:0000256" key="5">
    <source>
        <dbReference type="ARBA" id="ARBA00022692"/>
    </source>
</evidence>
<dbReference type="EMBL" id="JAACNH010000003">
    <property type="protein sequence ID" value="KAG8449758.1"/>
    <property type="molecule type" value="Genomic_DNA"/>
</dbReference>
<feature type="transmembrane region" description="Helical" evidence="15">
    <location>
        <begin position="200"/>
        <end position="221"/>
    </location>
</feature>
<evidence type="ECO:0000256" key="11">
    <source>
        <dbReference type="ARBA" id="ARBA00023170"/>
    </source>
</evidence>
<keyword evidence="18" id="KW-1185">Reference proteome</keyword>
<dbReference type="OrthoDB" id="5967130at2759"/>
<organism evidence="17 18">
    <name type="scientific">Hymenochirus boettgeri</name>
    <name type="common">Congo dwarf clawed frog</name>
    <dbReference type="NCBI Taxonomy" id="247094"/>
    <lineage>
        <taxon>Eukaryota</taxon>
        <taxon>Metazoa</taxon>
        <taxon>Chordata</taxon>
        <taxon>Craniata</taxon>
        <taxon>Vertebrata</taxon>
        <taxon>Euteleostomi</taxon>
        <taxon>Amphibia</taxon>
        <taxon>Batrachia</taxon>
        <taxon>Anura</taxon>
        <taxon>Pipoidea</taxon>
        <taxon>Pipidae</taxon>
        <taxon>Pipinae</taxon>
        <taxon>Hymenochirus</taxon>
    </lineage>
</organism>
<keyword evidence="13 14" id="KW-0807">Transducer</keyword>
<evidence type="ECO:0000256" key="9">
    <source>
        <dbReference type="ARBA" id="ARBA00023136"/>
    </source>
</evidence>
<evidence type="ECO:0000256" key="13">
    <source>
        <dbReference type="ARBA" id="ARBA00023224"/>
    </source>
</evidence>
<dbReference type="GO" id="GO:0005886">
    <property type="term" value="C:plasma membrane"/>
    <property type="evidence" value="ECO:0007669"/>
    <property type="project" value="UniProtKB-SubCell"/>
</dbReference>
<keyword evidence="8 14" id="KW-0297">G-protein coupled receptor</keyword>
<proteinExistence type="inferred from homology"/>
<keyword evidence="3 15" id="KW-1003">Cell membrane</keyword>
<dbReference type="FunFam" id="1.10.1220.70:FF:000001">
    <property type="entry name" value="Olfactory receptor"/>
    <property type="match status" value="1"/>
</dbReference>
<dbReference type="InterPro" id="IPR050939">
    <property type="entry name" value="Olfactory_GPCR1"/>
</dbReference>
<feature type="transmembrane region" description="Helical" evidence="15">
    <location>
        <begin position="242"/>
        <end position="261"/>
    </location>
</feature>
<keyword evidence="12" id="KW-0325">Glycoprotein</keyword>
<evidence type="ECO:0000256" key="2">
    <source>
        <dbReference type="ARBA" id="ARBA00010663"/>
    </source>
</evidence>
<feature type="transmembrane region" description="Helical" evidence="15">
    <location>
        <begin position="101"/>
        <end position="120"/>
    </location>
</feature>
<evidence type="ECO:0000256" key="4">
    <source>
        <dbReference type="ARBA" id="ARBA00022606"/>
    </source>
</evidence>
<feature type="transmembrane region" description="Helical" evidence="15">
    <location>
        <begin position="27"/>
        <end position="48"/>
    </location>
</feature>
<dbReference type="PROSITE" id="PS00237">
    <property type="entry name" value="G_PROTEIN_RECEP_F1_1"/>
    <property type="match status" value="1"/>
</dbReference>
<keyword evidence="5 14" id="KW-0812">Transmembrane</keyword>
<reference evidence="17" key="1">
    <citation type="thesis" date="2020" institute="ProQuest LLC" country="789 East Eisenhower Parkway, Ann Arbor, MI, USA">
        <title>Comparative Genomics and Chromosome Evolution.</title>
        <authorList>
            <person name="Mudd A.B."/>
        </authorList>
    </citation>
    <scope>NUCLEOTIDE SEQUENCE</scope>
    <source>
        <strain evidence="17">Female2</strain>
        <tissue evidence="17">Blood</tissue>
    </source>
</reference>
<dbReference type="PRINTS" id="PR00245">
    <property type="entry name" value="OLFACTORYR"/>
</dbReference>
<dbReference type="Pfam" id="PF13853">
    <property type="entry name" value="7tm_4"/>
    <property type="match status" value="1"/>
</dbReference>
<evidence type="ECO:0000256" key="14">
    <source>
        <dbReference type="RuleBase" id="RU000688"/>
    </source>
</evidence>
<dbReference type="Gene3D" id="1.20.1070.10">
    <property type="entry name" value="Rhodopsin 7-helix transmembrane proteins"/>
    <property type="match status" value="1"/>
</dbReference>
<evidence type="ECO:0000256" key="6">
    <source>
        <dbReference type="ARBA" id="ARBA00022725"/>
    </source>
</evidence>
<keyword evidence="11 14" id="KW-0675">Receptor</keyword>
<keyword evidence="7 15" id="KW-1133">Transmembrane helix</keyword>
<evidence type="ECO:0000313" key="18">
    <source>
        <dbReference type="Proteomes" id="UP000812440"/>
    </source>
</evidence>
<evidence type="ECO:0000313" key="17">
    <source>
        <dbReference type="EMBL" id="KAG8449758.1"/>
    </source>
</evidence>
<comment type="subcellular location">
    <subcellularLocation>
        <location evidence="1 15">Cell membrane</location>
        <topology evidence="1 15">Multi-pass membrane protein</topology>
    </subcellularLocation>
</comment>
<feature type="transmembrane region" description="Helical" evidence="15">
    <location>
        <begin position="141"/>
        <end position="163"/>
    </location>
</feature>
<evidence type="ECO:0000256" key="8">
    <source>
        <dbReference type="ARBA" id="ARBA00023040"/>
    </source>
</evidence>
<keyword evidence="10" id="KW-1015">Disulfide bond</keyword>
<evidence type="ECO:0000256" key="10">
    <source>
        <dbReference type="ARBA" id="ARBA00023157"/>
    </source>
</evidence>
<dbReference type="Proteomes" id="UP000812440">
    <property type="component" value="Chromosome 8_10"/>
</dbReference>
<dbReference type="PANTHER" id="PTHR24242">
    <property type="entry name" value="G-PROTEIN COUPLED RECEPTOR"/>
    <property type="match status" value="1"/>
</dbReference>
<dbReference type="AlphaFoldDB" id="A0A8T2K0B4"/>
<dbReference type="InterPro" id="IPR000276">
    <property type="entry name" value="GPCR_Rhodpsn"/>
</dbReference>
<feature type="transmembrane region" description="Helical" evidence="15">
    <location>
        <begin position="60"/>
        <end position="81"/>
    </location>
</feature>